<dbReference type="Gene3D" id="2.40.128.130">
    <property type="entry name" value="Autotransporter beta-domain"/>
    <property type="match status" value="1"/>
</dbReference>
<keyword evidence="2" id="KW-1185">Reference proteome</keyword>
<reference evidence="1 2" key="1">
    <citation type="submission" date="2018-08" db="EMBL/GenBank/DDBJ databases">
        <title>Erythrobacter zhengii sp.nov., a bacterium isolated from deep-sea sediment.</title>
        <authorList>
            <person name="Fang C."/>
            <person name="Wu Y.-H."/>
            <person name="Sun C."/>
            <person name="Wang H."/>
            <person name="Cheng H."/>
            <person name="Meng F.-X."/>
            <person name="Wang C.-S."/>
            <person name="Xu X.-W."/>
        </authorList>
    </citation>
    <scope>NUCLEOTIDE SEQUENCE [LARGE SCALE GENOMIC DNA]</scope>
    <source>
        <strain evidence="1 2">CCTCC AB 2015396</strain>
    </source>
</reference>
<organism evidence="1 2">
    <name type="scientific">Aurantiacibacter xanthus</name>
    <dbReference type="NCBI Taxonomy" id="1784712"/>
    <lineage>
        <taxon>Bacteria</taxon>
        <taxon>Pseudomonadati</taxon>
        <taxon>Pseudomonadota</taxon>
        <taxon>Alphaproteobacteria</taxon>
        <taxon>Sphingomonadales</taxon>
        <taxon>Erythrobacteraceae</taxon>
        <taxon>Aurantiacibacter</taxon>
    </lineage>
</organism>
<dbReference type="InterPro" id="IPR018759">
    <property type="entry name" value="BBP2_2"/>
</dbReference>
<dbReference type="Pfam" id="PF10082">
    <property type="entry name" value="BBP2_2"/>
    <property type="match status" value="1"/>
</dbReference>
<gene>
    <name evidence="1" type="ORF">D2V17_05770</name>
</gene>
<sequence length="436" mass="48474">MRQGITHRLATHLEGHARIVSLLMVAGGFALAAMPGTAAAQDDVQGRSVSQRNAEEYAPKPIHIGSFEAFPSVNLAAEYNDNALVTANNGRESDVIFTLTPRLQLRDRRPDRSIDIDLSAGIRKFASIKTEDSEQFSVSARGAWGLGTATQYRASARVNRSTEDRRDAGSFNSVLQPIAFTDLNAQAGIDQAFGPIRVSLDGSARAVRYDGLTVIGSEQFDLSFRDFEVYRATSRISYAHSRDREVYLLLTVDDRSYDSAPITSGGDPLFPYDRSSRGGRLELGYRQQITELLYLDMRAGYLLRDFKDPALDNTKGLAFEANLLWNATPLTSIEVGAQRRVDETVNPLVSGLVRTEGTVKVEHELQRNLLLTARGSYAKLDQLDSTNDGDQWSVAAEATYRLDRHWGLSLKAEHYERRGFFDFSQNQVGISLRYSF</sequence>
<accession>A0A3A1P789</accession>
<name>A0A3A1P789_9SPHN</name>
<dbReference type="AlphaFoldDB" id="A0A3A1P789"/>
<dbReference type="OrthoDB" id="7398962at2"/>
<dbReference type="EMBL" id="QXFM01000057">
    <property type="protein sequence ID" value="RIV89772.1"/>
    <property type="molecule type" value="Genomic_DNA"/>
</dbReference>
<protein>
    <recommendedName>
        <fullName evidence="3">Outer membrane beta-barrel protein</fullName>
    </recommendedName>
</protein>
<evidence type="ECO:0000313" key="1">
    <source>
        <dbReference type="EMBL" id="RIV89772.1"/>
    </source>
</evidence>
<dbReference type="InterPro" id="IPR036709">
    <property type="entry name" value="Autotransporte_beta_dom_sf"/>
</dbReference>
<dbReference type="RefSeq" id="WP_119592137.1">
    <property type="nucleotide sequence ID" value="NZ_QXFM01000057.1"/>
</dbReference>
<dbReference type="Proteomes" id="UP000265366">
    <property type="component" value="Unassembled WGS sequence"/>
</dbReference>
<proteinExistence type="predicted"/>
<comment type="caution">
    <text evidence="1">The sequence shown here is derived from an EMBL/GenBank/DDBJ whole genome shotgun (WGS) entry which is preliminary data.</text>
</comment>
<evidence type="ECO:0008006" key="3">
    <source>
        <dbReference type="Google" id="ProtNLM"/>
    </source>
</evidence>
<dbReference type="SUPFAM" id="SSF103515">
    <property type="entry name" value="Autotransporter"/>
    <property type="match status" value="1"/>
</dbReference>
<evidence type="ECO:0000313" key="2">
    <source>
        <dbReference type="Proteomes" id="UP000265366"/>
    </source>
</evidence>